<feature type="transmembrane region" description="Helical" evidence="1">
    <location>
        <begin position="77"/>
        <end position="105"/>
    </location>
</feature>
<organism evidence="2 3">
    <name type="scientific">Microbacterium oxydans</name>
    <dbReference type="NCBI Taxonomy" id="82380"/>
    <lineage>
        <taxon>Bacteria</taxon>
        <taxon>Bacillati</taxon>
        <taxon>Actinomycetota</taxon>
        <taxon>Actinomycetes</taxon>
        <taxon>Micrococcales</taxon>
        <taxon>Microbacteriaceae</taxon>
        <taxon>Microbacterium</taxon>
    </lineage>
</organism>
<evidence type="ECO:0008006" key="4">
    <source>
        <dbReference type="Google" id="ProtNLM"/>
    </source>
</evidence>
<dbReference type="OrthoDB" id="5124181at2"/>
<evidence type="ECO:0000313" key="3">
    <source>
        <dbReference type="Proteomes" id="UP000033725"/>
    </source>
</evidence>
<evidence type="ECO:0000313" key="2">
    <source>
        <dbReference type="EMBL" id="KJL24482.1"/>
    </source>
</evidence>
<protein>
    <recommendedName>
        <fullName evidence="4">Tat (Twin-arginine translocation) pathway signal sequence</fullName>
    </recommendedName>
</protein>
<keyword evidence="1" id="KW-1133">Transmembrane helix</keyword>
<feature type="transmembrane region" description="Helical" evidence="1">
    <location>
        <begin position="188"/>
        <end position="213"/>
    </location>
</feature>
<dbReference type="PATRIC" id="fig|82380.10.peg.1083"/>
<feature type="transmembrane region" description="Helical" evidence="1">
    <location>
        <begin position="228"/>
        <end position="249"/>
    </location>
</feature>
<sequence length="270" mass="27276">MSVVSSEPTMSRRQTALWGAAAIGLGAAVMAAPGAVAAWSSGGQVTMSNLGAGIAEGFEQWVLTGTDGPALSGAVTFWAVFHIVKAVLGVALLAALIVAGVRIWSHAARSRSGAARAGWSAVGVAGVGLPVLALLVVMANVQGAFAPLSSVLTFLPAEATPGVRQVTAQLAAGTPDAVTTALVNDFRAYHAVLVTCLVVAIVGVITATVALWVRRARMPKADKRPRRVLLAGALALPMLLPALGLLLLANLSTVADTAPALALFFDGSGM</sequence>
<keyword evidence="1" id="KW-0472">Membrane</keyword>
<dbReference type="Proteomes" id="UP000033725">
    <property type="component" value="Unassembled WGS sequence"/>
</dbReference>
<gene>
    <name evidence="2" type="ORF">RN51_01080</name>
</gene>
<dbReference type="EMBL" id="JYIV01000020">
    <property type="protein sequence ID" value="KJL24482.1"/>
    <property type="molecule type" value="Genomic_DNA"/>
</dbReference>
<proteinExistence type="predicted"/>
<dbReference type="RefSeq" id="WP_156149100.1">
    <property type="nucleotide sequence ID" value="NZ_JYIV01000020.1"/>
</dbReference>
<feature type="transmembrane region" description="Helical" evidence="1">
    <location>
        <begin position="117"/>
        <end position="139"/>
    </location>
</feature>
<reference evidence="2 3" key="1">
    <citation type="submission" date="2015-02" db="EMBL/GenBank/DDBJ databases">
        <title>Draft genome sequences of ten Microbacterium spp. with emphasis on heavy metal contaminated environments.</title>
        <authorList>
            <person name="Corretto E."/>
        </authorList>
    </citation>
    <scope>NUCLEOTIDE SEQUENCE [LARGE SCALE GENOMIC DNA]</scope>
    <source>
        <strain evidence="2 3">BEL163</strain>
    </source>
</reference>
<dbReference type="AlphaFoldDB" id="A0A0F0KU93"/>
<evidence type="ECO:0000256" key="1">
    <source>
        <dbReference type="SAM" id="Phobius"/>
    </source>
</evidence>
<name>A0A0F0KU93_9MICO</name>
<keyword evidence="1" id="KW-0812">Transmembrane</keyword>
<accession>A0A0F0KU93</accession>
<comment type="caution">
    <text evidence="2">The sequence shown here is derived from an EMBL/GenBank/DDBJ whole genome shotgun (WGS) entry which is preliminary data.</text>
</comment>